<evidence type="ECO:0000259" key="1">
    <source>
        <dbReference type="PROSITE" id="PS50931"/>
    </source>
</evidence>
<gene>
    <name evidence="2" type="ORF">PQR57_08850</name>
</gene>
<dbReference type="InterPro" id="IPR036388">
    <property type="entry name" value="WH-like_DNA-bd_sf"/>
</dbReference>
<accession>A0ABW9AKK8</accession>
<dbReference type="PRINTS" id="PR00039">
    <property type="entry name" value="HTHLYSR"/>
</dbReference>
<proteinExistence type="predicted"/>
<dbReference type="Proteomes" id="UP001629230">
    <property type="component" value="Unassembled WGS sequence"/>
</dbReference>
<dbReference type="Gene3D" id="1.10.10.10">
    <property type="entry name" value="Winged helix-like DNA-binding domain superfamily/Winged helix DNA-binding domain"/>
    <property type="match status" value="1"/>
</dbReference>
<dbReference type="InterPro" id="IPR050950">
    <property type="entry name" value="HTH-type_LysR_regulators"/>
</dbReference>
<dbReference type="PROSITE" id="PS50931">
    <property type="entry name" value="HTH_LYSR"/>
    <property type="match status" value="1"/>
</dbReference>
<dbReference type="SUPFAM" id="SSF46785">
    <property type="entry name" value="Winged helix' DNA-binding domain"/>
    <property type="match status" value="1"/>
</dbReference>
<protein>
    <submittedName>
        <fullName evidence="2">LysR family transcriptional regulator</fullName>
    </submittedName>
</protein>
<sequence>MASIRIAKTPVEYNQLRALVAIAQHGSIRAAAKTVCLSQPALTKAIRKIEQELGVPLVTRSARGAQLDCFVEAVASAPLFQSDTDRADVA</sequence>
<reference evidence="2 3" key="1">
    <citation type="journal article" date="2024" name="Chem. Sci.">
        <title>Discovery of megapolipeptins by genome mining of a Burkholderiales bacteria collection.</title>
        <authorList>
            <person name="Paulo B.S."/>
            <person name="Recchia M.J.J."/>
            <person name="Lee S."/>
            <person name="Fergusson C.H."/>
            <person name="Romanowski S.B."/>
            <person name="Hernandez A."/>
            <person name="Krull N."/>
            <person name="Liu D.Y."/>
            <person name="Cavanagh H."/>
            <person name="Bos A."/>
            <person name="Gray C.A."/>
            <person name="Murphy B.T."/>
            <person name="Linington R.G."/>
            <person name="Eustaquio A.S."/>
        </authorList>
    </citation>
    <scope>NUCLEOTIDE SEQUENCE [LARGE SCALE GENOMIC DNA]</scope>
    <source>
        <strain evidence="2 3">RL17-350-BIC-A</strain>
    </source>
</reference>
<evidence type="ECO:0000313" key="3">
    <source>
        <dbReference type="Proteomes" id="UP001629230"/>
    </source>
</evidence>
<dbReference type="InterPro" id="IPR000847">
    <property type="entry name" value="LysR_HTH_N"/>
</dbReference>
<evidence type="ECO:0000313" key="2">
    <source>
        <dbReference type="EMBL" id="MFM0001122.1"/>
    </source>
</evidence>
<dbReference type="RefSeq" id="WP_408176575.1">
    <property type="nucleotide sequence ID" value="NZ_JAQQEZ010000005.1"/>
</dbReference>
<dbReference type="PANTHER" id="PTHR30419">
    <property type="entry name" value="HTH-TYPE TRANSCRIPTIONAL REGULATOR YBHD"/>
    <property type="match status" value="1"/>
</dbReference>
<dbReference type="Pfam" id="PF00126">
    <property type="entry name" value="HTH_1"/>
    <property type="match status" value="1"/>
</dbReference>
<dbReference type="InterPro" id="IPR036390">
    <property type="entry name" value="WH_DNA-bd_sf"/>
</dbReference>
<keyword evidence="3" id="KW-1185">Reference proteome</keyword>
<organism evidence="2 3">
    <name type="scientific">Paraburkholderia dipogonis</name>
    <dbReference type="NCBI Taxonomy" id="1211383"/>
    <lineage>
        <taxon>Bacteria</taxon>
        <taxon>Pseudomonadati</taxon>
        <taxon>Pseudomonadota</taxon>
        <taxon>Betaproteobacteria</taxon>
        <taxon>Burkholderiales</taxon>
        <taxon>Burkholderiaceae</taxon>
        <taxon>Paraburkholderia</taxon>
    </lineage>
</organism>
<feature type="domain" description="HTH lysR-type" evidence="1">
    <location>
        <begin position="11"/>
        <end position="68"/>
    </location>
</feature>
<comment type="caution">
    <text evidence="2">The sequence shown here is derived from an EMBL/GenBank/DDBJ whole genome shotgun (WGS) entry which is preliminary data.</text>
</comment>
<dbReference type="EMBL" id="JAQQEZ010000005">
    <property type="protein sequence ID" value="MFM0001122.1"/>
    <property type="molecule type" value="Genomic_DNA"/>
</dbReference>
<name>A0ABW9AKK8_9BURK</name>
<dbReference type="PANTHER" id="PTHR30419:SF30">
    <property type="entry name" value="LYSR FAMILY TRANSCRIPTIONAL REGULATOR"/>
    <property type="match status" value="1"/>
</dbReference>